<name>A0A075MUX9_9ARCH</name>
<keyword evidence="2" id="KW-1185">Reference proteome</keyword>
<sequence length="67" mass="7502">MFTCLSKSNKIAAFTALVIAMFSYYDVKTLRDLETRLTAKNKTAGLTAEIDALQKRVEELESKSINV</sequence>
<dbReference type="EMBL" id="CP007174">
    <property type="protein sequence ID" value="AIF85466.1"/>
    <property type="molecule type" value="Genomic_DNA"/>
</dbReference>
<organism evidence="1 2">
    <name type="scientific">Candidatus Nitrososphaera evergladensis SR1</name>
    <dbReference type="NCBI Taxonomy" id="1459636"/>
    <lineage>
        <taxon>Archaea</taxon>
        <taxon>Nitrososphaerota</taxon>
        <taxon>Nitrososphaeria</taxon>
        <taxon>Nitrososphaerales</taxon>
        <taxon>Nitrososphaeraceae</taxon>
        <taxon>Nitrososphaera</taxon>
    </lineage>
</organism>
<dbReference type="KEGG" id="nev:NTE_03438"/>
<dbReference type="HOGENOM" id="CLU_2802016_0_0_2"/>
<evidence type="ECO:0000313" key="2">
    <source>
        <dbReference type="Proteomes" id="UP000028194"/>
    </source>
</evidence>
<evidence type="ECO:0000313" key="1">
    <source>
        <dbReference type="EMBL" id="AIF85466.1"/>
    </source>
</evidence>
<gene>
    <name evidence="1" type="ORF">NTE_03438</name>
</gene>
<dbReference type="AlphaFoldDB" id="A0A075MUX9"/>
<proteinExistence type="predicted"/>
<accession>A0A075MUX9</accession>
<dbReference type="Proteomes" id="UP000028194">
    <property type="component" value="Chromosome"/>
</dbReference>
<reference evidence="1 2" key="1">
    <citation type="journal article" date="2014" name="PLoS ONE">
        <title>Genome Sequence of Candidatus Nitrososphaera evergladensis from Group I.1b Enriched from Everglades Soil Reveals Novel Genomic Features of the Ammonia-Oxidizing Archaea.</title>
        <authorList>
            <person name="Zhalnina K.V."/>
            <person name="Dias R."/>
            <person name="Leonard M.T."/>
            <person name="Dorr de Quadros P."/>
            <person name="Camargo F.A."/>
            <person name="Drew J.C."/>
            <person name="Farmerie W.G."/>
            <person name="Daroub S.H."/>
            <person name="Triplett E.W."/>
        </authorList>
    </citation>
    <scope>NUCLEOTIDE SEQUENCE [LARGE SCALE GENOMIC DNA]</scope>
    <source>
        <strain evidence="1 2">SR1</strain>
    </source>
</reference>
<protein>
    <submittedName>
        <fullName evidence="1">Uncharacterized protein</fullName>
    </submittedName>
</protein>